<protein>
    <submittedName>
        <fullName evidence="1">Uncharacterized protein</fullName>
    </submittedName>
</protein>
<sequence length="274" mass="32572">MDKYVRSWNPSENWRIKPQGYSYNNDNNNKWRLIPQWYPYYGKNNTFTNNNKNKDDTVGYRQYASGWQQLIDNHRTYRNFRKYYNVKYWKNTFDEQKGIERMIGFLNYKPSLQQQQRKKSFFEEKTIAKINKCGGGHHRYTEALPELTPLSLLLLPPPLSSSILPIPDEGSVKVFSLSSYDNDLFATVIRNIRTFSSQRNHILYLAVLMLIFLRESSLQLTTDICSMFTSPAIESLLNRLVIILRYKKKMVDSCIIVYNVERIAYNMICNYYYT</sequence>
<reference evidence="1" key="1">
    <citation type="submission" date="2022-10" db="EMBL/GenBank/DDBJ databases">
        <title>Genome sequences of endogenous nimaviruses in decapod crustaceans.</title>
        <authorList>
            <person name="Kawato S."/>
            <person name="Nozaki R."/>
            <person name="Kondo H."/>
            <person name="Hirono I."/>
        </authorList>
    </citation>
    <scope>NUCLEOTIDE SEQUENCE</scope>
    <source>
        <strain evidence="1">Lva-Nima_1</strain>
    </source>
</reference>
<dbReference type="EMBL" id="LC738872">
    <property type="protein sequence ID" value="BDT62186.1"/>
    <property type="molecule type" value="Genomic_DNA"/>
</dbReference>
<accession>A0A9C7F6K2</accession>
<proteinExistence type="predicted"/>
<evidence type="ECO:0000313" key="1">
    <source>
        <dbReference type="EMBL" id="BDT62186.1"/>
    </source>
</evidence>
<name>A0A9C7F6K2_9VIRU</name>
<organism evidence="1">
    <name type="scientific">Litopenaeus vannamei majanivirus Nimav-1_LVa</name>
    <dbReference type="NCBI Taxonomy" id="2984273"/>
    <lineage>
        <taxon>Viruses</taxon>
        <taxon>Viruses incertae sedis</taxon>
        <taxon>Naldaviricetes</taxon>
        <taxon>Nimaviridae</taxon>
    </lineage>
</organism>